<dbReference type="KEGG" id="fcy:FRACYDRAFT_243945"/>
<feature type="compositionally biased region" description="Basic and acidic residues" evidence="5">
    <location>
        <begin position="545"/>
        <end position="576"/>
    </location>
</feature>
<dbReference type="GO" id="GO:0043161">
    <property type="term" value="P:proteasome-mediated ubiquitin-dependent protein catabolic process"/>
    <property type="evidence" value="ECO:0007669"/>
    <property type="project" value="TreeGrafter"/>
</dbReference>
<dbReference type="PANTHER" id="PTHR31531">
    <property type="entry name" value="E3 UBIQUITIN-PROTEIN LIGASE E3D FAMILY MEMBER"/>
    <property type="match status" value="1"/>
</dbReference>
<dbReference type="Pfam" id="PF09814">
    <property type="entry name" value="HECT_2"/>
    <property type="match status" value="1"/>
</dbReference>
<keyword evidence="1" id="KW-0479">Metal-binding</keyword>
<dbReference type="Proteomes" id="UP000095751">
    <property type="component" value="Unassembled WGS sequence"/>
</dbReference>
<dbReference type="SUPFAM" id="SSF144232">
    <property type="entry name" value="HIT/MYND zinc finger-like"/>
    <property type="match status" value="1"/>
</dbReference>
<feature type="compositionally biased region" description="Gly residues" evidence="5">
    <location>
        <begin position="501"/>
        <end position="513"/>
    </location>
</feature>
<dbReference type="EMBL" id="KV784364">
    <property type="protein sequence ID" value="OEU12688.1"/>
    <property type="molecule type" value="Genomic_DNA"/>
</dbReference>
<evidence type="ECO:0000256" key="2">
    <source>
        <dbReference type="ARBA" id="ARBA00022771"/>
    </source>
</evidence>
<proteinExistence type="predicted"/>
<gene>
    <name evidence="7" type="ORF">FRACYDRAFT_243945</name>
</gene>
<feature type="region of interest" description="Disordered" evidence="5">
    <location>
        <begin position="494"/>
        <end position="521"/>
    </location>
</feature>
<evidence type="ECO:0000259" key="6">
    <source>
        <dbReference type="PROSITE" id="PS50865"/>
    </source>
</evidence>
<evidence type="ECO:0000256" key="4">
    <source>
        <dbReference type="PROSITE-ProRule" id="PRU00134"/>
    </source>
</evidence>
<keyword evidence="3" id="KW-0862">Zinc</keyword>
<name>A0A1E7F3B5_9STRA</name>
<feature type="region of interest" description="Disordered" evidence="5">
    <location>
        <begin position="62"/>
        <end position="104"/>
    </location>
</feature>
<dbReference type="GO" id="GO:0005829">
    <property type="term" value="C:cytosol"/>
    <property type="evidence" value="ECO:0007669"/>
    <property type="project" value="TreeGrafter"/>
</dbReference>
<dbReference type="GO" id="GO:0031624">
    <property type="term" value="F:ubiquitin conjugating enzyme binding"/>
    <property type="evidence" value="ECO:0007669"/>
    <property type="project" value="TreeGrafter"/>
</dbReference>
<evidence type="ECO:0000256" key="5">
    <source>
        <dbReference type="SAM" id="MobiDB-lite"/>
    </source>
</evidence>
<dbReference type="GO" id="GO:0008270">
    <property type="term" value="F:zinc ion binding"/>
    <property type="evidence" value="ECO:0007669"/>
    <property type="project" value="UniProtKB-KW"/>
</dbReference>
<dbReference type="AlphaFoldDB" id="A0A1E7F3B5"/>
<feature type="region of interest" description="Disordered" evidence="5">
    <location>
        <begin position="308"/>
        <end position="328"/>
    </location>
</feature>
<dbReference type="GO" id="GO:0006513">
    <property type="term" value="P:protein monoubiquitination"/>
    <property type="evidence" value="ECO:0007669"/>
    <property type="project" value="TreeGrafter"/>
</dbReference>
<dbReference type="PROSITE" id="PS50865">
    <property type="entry name" value="ZF_MYND_2"/>
    <property type="match status" value="1"/>
</dbReference>
<keyword evidence="8" id="KW-1185">Reference proteome</keyword>
<evidence type="ECO:0000313" key="8">
    <source>
        <dbReference type="Proteomes" id="UP000095751"/>
    </source>
</evidence>
<reference evidence="7 8" key="1">
    <citation type="submission" date="2016-09" db="EMBL/GenBank/DDBJ databases">
        <title>Extensive genetic diversity and differential bi-allelic expression allows diatom success in the polar Southern Ocean.</title>
        <authorList>
            <consortium name="DOE Joint Genome Institute"/>
            <person name="Mock T."/>
            <person name="Otillar R.P."/>
            <person name="Strauss J."/>
            <person name="Dupont C."/>
            <person name="Frickenhaus S."/>
            <person name="Maumus F."/>
            <person name="Mcmullan M."/>
            <person name="Sanges R."/>
            <person name="Schmutz J."/>
            <person name="Toseland A."/>
            <person name="Valas R."/>
            <person name="Veluchamy A."/>
            <person name="Ward B.J."/>
            <person name="Allen A."/>
            <person name="Barry K."/>
            <person name="Falciatore A."/>
            <person name="Ferrante M."/>
            <person name="Fortunato A.E."/>
            <person name="Gloeckner G."/>
            <person name="Gruber A."/>
            <person name="Hipkin R."/>
            <person name="Janech M."/>
            <person name="Kroth P."/>
            <person name="Leese F."/>
            <person name="Lindquist E."/>
            <person name="Lyon B.R."/>
            <person name="Martin J."/>
            <person name="Mayer C."/>
            <person name="Parker M."/>
            <person name="Quesneville H."/>
            <person name="Raymond J."/>
            <person name="Uhlig C."/>
            <person name="Valentin K.U."/>
            <person name="Worden A.Z."/>
            <person name="Armbrust E.V."/>
            <person name="Bowler C."/>
            <person name="Green B."/>
            <person name="Moulton V."/>
            <person name="Van Oosterhout C."/>
            <person name="Grigoriev I."/>
        </authorList>
    </citation>
    <scope>NUCLEOTIDE SEQUENCE [LARGE SCALE GENOMIC DNA]</scope>
    <source>
        <strain evidence="7 8">CCMP1102</strain>
    </source>
</reference>
<keyword evidence="2 4" id="KW-0863">Zinc-finger</keyword>
<dbReference type="InterPro" id="IPR002893">
    <property type="entry name" value="Znf_MYND"/>
</dbReference>
<dbReference type="Pfam" id="PF01753">
    <property type="entry name" value="zf-MYND"/>
    <property type="match status" value="1"/>
</dbReference>
<organism evidence="7 8">
    <name type="scientific">Fragilariopsis cylindrus CCMP1102</name>
    <dbReference type="NCBI Taxonomy" id="635003"/>
    <lineage>
        <taxon>Eukaryota</taxon>
        <taxon>Sar</taxon>
        <taxon>Stramenopiles</taxon>
        <taxon>Ochrophyta</taxon>
        <taxon>Bacillariophyta</taxon>
        <taxon>Bacillariophyceae</taxon>
        <taxon>Bacillariophycidae</taxon>
        <taxon>Bacillariales</taxon>
        <taxon>Bacillariaceae</taxon>
        <taxon>Fragilariopsis</taxon>
    </lineage>
</organism>
<dbReference type="GO" id="GO:0000209">
    <property type="term" value="P:protein polyubiquitination"/>
    <property type="evidence" value="ECO:0007669"/>
    <property type="project" value="TreeGrafter"/>
</dbReference>
<feature type="region of interest" description="Disordered" evidence="5">
    <location>
        <begin position="1"/>
        <end position="22"/>
    </location>
</feature>
<dbReference type="PANTHER" id="PTHR31531:SF2">
    <property type="entry name" value="E3 UBIQUITIN-PROTEIN LIGASE E3D"/>
    <property type="match status" value="1"/>
</dbReference>
<feature type="region of interest" description="Disordered" evidence="5">
    <location>
        <begin position="535"/>
        <end position="589"/>
    </location>
</feature>
<dbReference type="OrthoDB" id="341421at2759"/>
<sequence length="854" mass="93752">MVSITLLNDSNQDDNNKQDRDKSCRVCGGKCTTRCSICQLVYYCSVKCQGFDWNDDDGGHRKTCIGNNSRRRKRKPELEAKSKPNDNITIGPSLPPPSVVRDESEAERAIKELWSTTTEYLSTGPDGGEGTKTTATATTTTTADVIPDKEEEKIDTISSLQGIEKNWQLVDDEVDDNSKDKDKTQGIEIDSQLLVDDEDEDNDKNKTISSFVVEEMPQICTYQLTIRRQQSHLLSSLCYGKSLSNEDSITVETKPIGRSSSSTLVTICYGDKRKSTTTTTTTTTTTLFAGEFPRAINASEITWRVIKSNDDDDNDKDKDDSCSSSSSISNSSTVIIIFRLRYPYDPCTDIGGGGGEMATYTSTTATCSLHDINSVICGSCYQPLLIKKLLLNNNSNNTNNTNNTCDSDGNESSSSLSSSVIRRVFPLPVGHWDEIADYLICYDGQPVVDFAAGSVCSEPSVALQDANTLCLHRKDVEMAICALAVDGYGEFTERDDNSNIDGGGGGGGGGGGSDDSDADLLSSSSFMLPMEGNNYFEPSSLPSSTEEKEKEKEESKDDADSKNSKPVETSMDKEKPSSSSAVVRGDRTWQSATDGESVSLCCGRCCSPLGFASLGSPETWRFWKHRLFIPSIKQNDASFVHPKYRPLGSCSSFLARELVRYAESKAIFTFVVRCEDNYSGMEEASNKCLLLRLLSWETTMATSFEEIESSKSRRNRHRLDFRRVTKIVFEETIDPTANIYGHSTHTNNDSSTTQWFWGGIDLCCPPPTSNKSARTTASTGIDEDVNTTNNNDDAMMTSKSASTVKLQLPREEYDQVLSDLVFGRSHFTKEMAEATILLKMGGIWEGLGLTAVAL</sequence>
<protein>
    <recommendedName>
        <fullName evidence="6">MYND-type domain-containing protein</fullName>
    </recommendedName>
</protein>
<dbReference type="InParanoid" id="A0A1E7F3B5"/>
<dbReference type="GO" id="GO:0030332">
    <property type="term" value="F:cyclin binding"/>
    <property type="evidence" value="ECO:0007669"/>
    <property type="project" value="TreeGrafter"/>
</dbReference>
<dbReference type="GO" id="GO:0000151">
    <property type="term" value="C:ubiquitin ligase complex"/>
    <property type="evidence" value="ECO:0007669"/>
    <property type="project" value="TreeGrafter"/>
</dbReference>
<evidence type="ECO:0000313" key="7">
    <source>
        <dbReference type="EMBL" id="OEU12688.1"/>
    </source>
</evidence>
<dbReference type="Gene3D" id="6.10.140.2220">
    <property type="match status" value="1"/>
</dbReference>
<evidence type="ECO:0000256" key="3">
    <source>
        <dbReference type="ARBA" id="ARBA00022833"/>
    </source>
</evidence>
<dbReference type="GO" id="GO:0061630">
    <property type="term" value="F:ubiquitin protein ligase activity"/>
    <property type="evidence" value="ECO:0007669"/>
    <property type="project" value="TreeGrafter"/>
</dbReference>
<accession>A0A1E7F3B5</accession>
<dbReference type="GO" id="GO:0051865">
    <property type="term" value="P:protein autoubiquitination"/>
    <property type="evidence" value="ECO:0007669"/>
    <property type="project" value="TreeGrafter"/>
</dbReference>
<feature type="domain" description="MYND-type" evidence="6">
    <location>
        <begin position="24"/>
        <end position="64"/>
    </location>
</feature>
<evidence type="ECO:0000256" key="1">
    <source>
        <dbReference type="ARBA" id="ARBA00022723"/>
    </source>
</evidence>
<dbReference type="InterPro" id="IPR019193">
    <property type="entry name" value="UBQ-conj_enz_E2-bd_prot"/>
</dbReference>
<dbReference type="GO" id="GO:0005634">
    <property type="term" value="C:nucleus"/>
    <property type="evidence" value="ECO:0007669"/>
    <property type="project" value="TreeGrafter"/>
</dbReference>